<dbReference type="InterPro" id="IPR012347">
    <property type="entry name" value="Ferritin-like"/>
</dbReference>
<dbReference type="GO" id="GO:0016853">
    <property type="term" value="F:isomerase activity"/>
    <property type="evidence" value="ECO:0007669"/>
    <property type="project" value="UniProtKB-KW"/>
</dbReference>
<dbReference type="RefSeq" id="WP_063191251.1">
    <property type="nucleotide sequence ID" value="NZ_JBLGCT010000001.1"/>
</dbReference>
<evidence type="ECO:0000313" key="2">
    <source>
        <dbReference type="Proteomes" id="UP000076510"/>
    </source>
</evidence>
<organism evidence="1 2">
    <name type="scientific">Rossellomorea marisflavi</name>
    <dbReference type="NCBI Taxonomy" id="189381"/>
    <lineage>
        <taxon>Bacteria</taxon>
        <taxon>Bacillati</taxon>
        <taxon>Bacillota</taxon>
        <taxon>Bacilli</taxon>
        <taxon>Bacillales</taxon>
        <taxon>Bacillaceae</taxon>
        <taxon>Rossellomorea</taxon>
    </lineage>
</organism>
<evidence type="ECO:0000313" key="1">
    <source>
        <dbReference type="EMBL" id="KZE49964.1"/>
    </source>
</evidence>
<name>A0A165KRU7_9BACI</name>
<gene>
    <name evidence="1" type="ORF">AV649_02735</name>
</gene>
<proteinExistence type="predicted"/>
<keyword evidence="1" id="KW-0413">Isomerase</keyword>
<dbReference type="Proteomes" id="UP000076510">
    <property type="component" value="Unassembled WGS sequence"/>
</dbReference>
<accession>A0A165KRU7</accession>
<dbReference type="OrthoDB" id="1675670at2"/>
<dbReference type="Pfam" id="PF11553">
    <property type="entry name" value="DUF3231"/>
    <property type="match status" value="2"/>
</dbReference>
<dbReference type="Gene3D" id="1.20.1260.10">
    <property type="match status" value="2"/>
</dbReference>
<protein>
    <submittedName>
        <fullName evidence="1">Sugar isomerase</fullName>
    </submittedName>
</protein>
<dbReference type="EMBL" id="LQQY01000012">
    <property type="protein sequence ID" value="KZE49964.1"/>
    <property type="molecule type" value="Genomic_DNA"/>
</dbReference>
<dbReference type="InterPro" id="IPR021617">
    <property type="entry name" value="DUF3231"/>
</dbReference>
<dbReference type="AlphaFoldDB" id="A0A165KRU7"/>
<reference evidence="2" key="1">
    <citation type="submission" date="2016-01" db="EMBL/GenBank/DDBJ databases">
        <title>Whole genome sequencing of Bhargavaea cecembensis T14.</title>
        <authorList>
            <person name="Hong K.W."/>
        </authorList>
    </citation>
    <scope>NUCLEOTIDE SEQUENCE [LARGE SCALE GENOMIC DNA]</scope>
    <source>
        <strain evidence="2">M19</strain>
    </source>
</reference>
<comment type="caution">
    <text evidence="1">The sequence shown here is derived from an EMBL/GenBank/DDBJ whole genome shotgun (WGS) entry which is preliminary data.</text>
</comment>
<sequence length="329" mass="37139">MSTKNIQLTTAEIAALWTTYIKCSAMDCFYQHFLIHVDDDSIKDILVQHAEANATWIQQLTSIFEKEGFPVPKGFSSSDVDLTAPPLFTDIFVLSFVYRGGQVTNEHFTSLLETVARADVLAFFEASLAKSVNLYKSSLKLMLEKGVYDRPPKIPYPDHVGFVKENPSLIGQLLGENRPLNVLELSELFFIIERNCIGLVLLKGFLQVVKDREVSDYFRKGKKLSEKQITAFNKIIMEDDAFPTYPVTMEVTNSTESPFSDKLLVFFITSSNAVGLSTMCHAITMSTRKDLGVQFAMFVTEILKFGSTGLDLLVRRGWMEEPPQKKNNR</sequence>